<dbReference type="GO" id="GO:0005634">
    <property type="term" value="C:nucleus"/>
    <property type="evidence" value="ECO:0007669"/>
    <property type="project" value="UniProtKB-SubCell"/>
</dbReference>
<feature type="compositionally biased region" description="Polar residues" evidence="7">
    <location>
        <begin position="494"/>
        <end position="511"/>
    </location>
</feature>
<accession>A0A6J0RJI4</accession>
<evidence type="ECO:0000313" key="10">
    <source>
        <dbReference type="RefSeq" id="XP_019844782.2"/>
    </source>
</evidence>
<proteinExistence type="predicted"/>
<reference evidence="10" key="2">
    <citation type="submission" date="2025-08" db="UniProtKB">
        <authorList>
            <consortium name="RefSeq"/>
        </authorList>
    </citation>
    <scope>IDENTIFICATION</scope>
    <source>
        <tissue evidence="10">Adult</tissue>
    </source>
</reference>
<dbReference type="PROSITE" id="PS50071">
    <property type="entry name" value="HOMEOBOX_2"/>
    <property type="match status" value="1"/>
</dbReference>
<evidence type="ECO:0000256" key="2">
    <source>
        <dbReference type="ARBA" id="ARBA00023125"/>
    </source>
</evidence>
<feature type="region of interest" description="Disordered" evidence="7">
    <location>
        <begin position="196"/>
        <end position="250"/>
    </location>
</feature>
<dbReference type="PRINTS" id="PR00024">
    <property type="entry name" value="HOMEOBOX"/>
</dbReference>
<keyword evidence="4 5" id="KW-0539">Nucleus</keyword>
<dbReference type="GO" id="GO:0000978">
    <property type="term" value="F:RNA polymerase II cis-regulatory region sequence-specific DNA binding"/>
    <property type="evidence" value="ECO:0007669"/>
    <property type="project" value="TreeGrafter"/>
</dbReference>
<sequence>MLTNMENSGHSVGGGGALVSLSKAALTTPFSINDILTRNNNSLNAAQQQQLRRRLSDTEMSFNAEAAAVADFRQNQVRELKDGLKTSASCCHIGAGEFNSSKLNAALENSASRNSSNNPSPICEMRTAVTKYSAPTAAVRGAGGTQGCSSETNDFMPYYMATLENNNHSDYQLARKFGYIGAGGLVGGRDCPIDMRRCSNNESDSESSPPPPMLSLYGGASAHSANNSCMGSTSPTLHDTDTLSGSLSRKKRSRAAFSHAQVFELERRFAQQRYLSGPERAEMAKNLRLTETQVKIWFQNRRYKTKRKQIQQHEAALMSAATKRVPVQVLVREDGSGAAAAAAAAAYAHMLPTHGIDPALLHIYRHQLQMAYGVGVSLPQVSFPYFYPQATKIPQPIPPPGQSSVNAQVAGSFGAHAAGNHANTNNNNNNNSFDITKNALNFAKMEHGMRYIQCSSASSSPTHGNPLASGDSSSPSRSCSSPTAIDATGAMLTSAMSADTESCAETHSATTEDCDENVEID</sequence>
<dbReference type="SUPFAM" id="SSF46689">
    <property type="entry name" value="Homeodomain-like"/>
    <property type="match status" value="1"/>
</dbReference>
<protein>
    <submittedName>
        <fullName evidence="10">Homeobox protein bagpipe</fullName>
    </submittedName>
</protein>
<dbReference type="PANTHER" id="PTHR24340:SF73">
    <property type="entry name" value="HOMEOBOX PROTEIN BAGPIPE-RELATED"/>
    <property type="match status" value="1"/>
</dbReference>
<dbReference type="GO" id="GO:0000981">
    <property type="term" value="F:DNA-binding transcription factor activity, RNA polymerase II-specific"/>
    <property type="evidence" value="ECO:0007669"/>
    <property type="project" value="InterPro"/>
</dbReference>
<dbReference type="InParanoid" id="A0A6J0RJI4"/>
<dbReference type="InterPro" id="IPR009057">
    <property type="entry name" value="Homeodomain-like_sf"/>
</dbReference>
<dbReference type="OrthoDB" id="6159439at2759"/>
<dbReference type="InterPro" id="IPR001356">
    <property type="entry name" value="HD"/>
</dbReference>
<dbReference type="GeneID" id="105223155"/>
<dbReference type="InterPro" id="IPR050394">
    <property type="entry name" value="Homeobox_NK-like"/>
</dbReference>
<dbReference type="FunCoup" id="A0A6J0RJI4">
    <property type="interactions" value="8"/>
</dbReference>
<reference evidence="9" key="1">
    <citation type="submission" date="2025-05" db="UniProtKB">
        <authorList>
            <consortium name="RefSeq"/>
        </authorList>
    </citation>
    <scope>NUCLEOTIDE SEQUENCE [LARGE SCALE GENOMIC DNA]</scope>
</reference>
<keyword evidence="3 5" id="KW-0371">Homeobox</keyword>
<evidence type="ECO:0000256" key="6">
    <source>
        <dbReference type="RuleBase" id="RU000682"/>
    </source>
</evidence>
<dbReference type="PROSITE" id="PS00027">
    <property type="entry name" value="HOMEOBOX_1"/>
    <property type="match status" value="1"/>
</dbReference>
<organism evidence="9 10">
    <name type="scientific">Bactrocera dorsalis</name>
    <name type="common">Oriental fruit fly</name>
    <name type="synonym">Dacus dorsalis</name>
    <dbReference type="NCBI Taxonomy" id="27457"/>
    <lineage>
        <taxon>Eukaryota</taxon>
        <taxon>Metazoa</taxon>
        <taxon>Ecdysozoa</taxon>
        <taxon>Arthropoda</taxon>
        <taxon>Hexapoda</taxon>
        <taxon>Insecta</taxon>
        <taxon>Pterygota</taxon>
        <taxon>Neoptera</taxon>
        <taxon>Endopterygota</taxon>
        <taxon>Diptera</taxon>
        <taxon>Brachycera</taxon>
        <taxon>Muscomorpha</taxon>
        <taxon>Tephritoidea</taxon>
        <taxon>Tephritidae</taxon>
        <taxon>Bactrocera</taxon>
        <taxon>Bactrocera</taxon>
    </lineage>
</organism>
<evidence type="ECO:0000256" key="5">
    <source>
        <dbReference type="PROSITE-ProRule" id="PRU00108"/>
    </source>
</evidence>
<evidence type="ECO:0000256" key="3">
    <source>
        <dbReference type="ARBA" id="ARBA00023155"/>
    </source>
</evidence>
<dbReference type="RefSeq" id="XP_019844782.2">
    <property type="nucleotide sequence ID" value="XM_019989223.3"/>
</dbReference>
<gene>
    <name evidence="10" type="primary">LOC105223155</name>
</gene>
<keyword evidence="9" id="KW-1185">Reference proteome</keyword>
<comment type="subcellular location">
    <subcellularLocation>
        <location evidence="1 5 6">Nucleus</location>
    </subcellularLocation>
</comment>
<dbReference type="InterPro" id="IPR020479">
    <property type="entry name" value="HD_metazoa"/>
</dbReference>
<dbReference type="KEGG" id="bdr:105223155"/>
<feature type="DNA-binding region" description="Homeobox" evidence="5">
    <location>
        <begin position="250"/>
        <end position="309"/>
    </location>
</feature>
<feature type="region of interest" description="Disordered" evidence="7">
    <location>
        <begin position="455"/>
        <end position="521"/>
    </location>
</feature>
<keyword evidence="2 5" id="KW-0238">DNA-binding</keyword>
<dbReference type="CDD" id="cd00086">
    <property type="entry name" value="homeodomain"/>
    <property type="match status" value="1"/>
</dbReference>
<dbReference type="GO" id="GO:0030154">
    <property type="term" value="P:cell differentiation"/>
    <property type="evidence" value="ECO:0007669"/>
    <property type="project" value="TreeGrafter"/>
</dbReference>
<feature type="compositionally biased region" description="Polar residues" evidence="7">
    <location>
        <begin position="223"/>
        <end position="237"/>
    </location>
</feature>
<dbReference type="Pfam" id="PF00046">
    <property type="entry name" value="Homeodomain"/>
    <property type="match status" value="1"/>
</dbReference>
<evidence type="ECO:0000256" key="1">
    <source>
        <dbReference type="ARBA" id="ARBA00004123"/>
    </source>
</evidence>
<feature type="compositionally biased region" description="Acidic residues" evidence="7">
    <location>
        <begin position="512"/>
        <end position="521"/>
    </location>
</feature>
<dbReference type="PANTHER" id="PTHR24340">
    <property type="entry name" value="HOMEOBOX PROTEIN NKX"/>
    <property type="match status" value="1"/>
</dbReference>
<dbReference type="Gene3D" id="1.10.10.60">
    <property type="entry name" value="Homeodomain-like"/>
    <property type="match status" value="1"/>
</dbReference>
<evidence type="ECO:0000313" key="9">
    <source>
        <dbReference type="Proteomes" id="UP001652620"/>
    </source>
</evidence>
<feature type="domain" description="Homeobox" evidence="8">
    <location>
        <begin position="248"/>
        <end position="308"/>
    </location>
</feature>
<dbReference type="InterPro" id="IPR017970">
    <property type="entry name" value="Homeobox_CS"/>
</dbReference>
<evidence type="ECO:0000256" key="7">
    <source>
        <dbReference type="SAM" id="MobiDB-lite"/>
    </source>
</evidence>
<evidence type="ECO:0000256" key="4">
    <source>
        <dbReference type="ARBA" id="ARBA00023242"/>
    </source>
</evidence>
<dbReference type="Proteomes" id="UP001652620">
    <property type="component" value="Chromosome 2"/>
</dbReference>
<dbReference type="SMART" id="SM00389">
    <property type="entry name" value="HOX"/>
    <property type="match status" value="1"/>
</dbReference>
<dbReference type="AlphaFoldDB" id="A0A6J0RJI4"/>
<name>A0A6J0RJI4_BACDO</name>
<evidence type="ECO:0000259" key="8">
    <source>
        <dbReference type="PROSITE" id="PS50071"/>
    </source>
</evidence>
<feature type="compositionally biased region" description="Low complexity" evidence="7">
    <location>
        <begin position="469"/>
        <end position="481"/>
    </location>
</feature>